<evidence type="ECO:0000256" key="6">
    <source>
        <dbReference type="ARBA" id="ARBA00018322"/>
    </source>
</evidence>
<dbReference type="InterPro" id="IPR043130">
    <property type="entry name" value="CDP-OH_PTrfase_TM_dom"/>
</dbReference>
<comment type="similarity">
    <text evidence="3">In the N-terminal section; belongs to the MobA family.</text>
</comment>
<dbReference type="SUPFAM" id="SSF53448">
    <property type="entry name" value="Nucleotide-diphospho-sugar transferases"/>
    <property type="match status" value="1"/>
</dbReference>
<protein>
    <recommendedName>
        <fullName evidence="6">Bifunctional IPC transferase and DIPP synthase</fullName>
        <ecNumber evidence="4">2.7.7.74</ecNumber>
        <ecNumber evidence="5">2.7.8.34</ecNumber>
    </recommendedName>
</protein>
<keyword evidence="8" id="KW-0548">Nucleotidyltransferase</keyword>
<accession>A0A381VGV8</accession>
<dbReference type="GO" id="GO:0016780">
    <property type="term" value="F:phosphotransferase activity, for other substituted phosphate groups"/>
    <property type="evidence" value="ECO:0007669"/>
    <property type="project" value="InterPro"/>
</dbReference>
<gene>
    <name evidence="12" type="ORF">METZ01_LOCUS92453</name>
</gene>
<dbReference type="Gene3D" id="1.20.120.1760">
    <property type="match status" value="1"/>
</dbReference>
<dbReference type="AlphaFoldDB" id="A0A381VGV8"/>
<evidence type="ECO:0000256" key="1">
    <source>
        <dbReference type="ARBA" id="ARBA00000729"/>
    </source>
</evidence>
<dbReference type="EC" id="2.7.7.74" evidence="4"/>
<comment type="catalytic activity">
    <reaction evidence="1">
        <text>1D-myo-inositol 3-phosphate + CTP + H(+) = CDP-1L-myo-inositol + diphosphate</text>
        <dbReference type="Rhea" id="RHEA:30647"/>
        <dbReference type="ChEBI" id="CHEBI:15378"/>
        <dbReference type="ChEBI" id="CHEBI:33019"/>
        <dbReference type="ChEBI" id="CHEBI:37563"/>
        <dbReference type="ChEBI" id="CHEBI:58401"/>
        <dbReference type="ChEBI" id="CHEBI:62573"/>
        <dbReference type="EC" id="2.7.7.74"/>
    </reaction>
</comment>
<organism evidence="12">
    <name type="scientific">marine metagenome</name>
    <dbReference type="NCBI Taxonomy" id="408172"/>
    <lineage>
        <taxon>unclassified sequences</taxon>
        <taxon>metagenomes</taxon>
        <taxon>ecological metagenomes</taxon>
    </lineage>
</organism>
<dbReference type="Gene3D" id="3.90.550.10">
    <property type="entry name" value="Spore Coat Polysaccharide Biosynthesis Protein SpsA, Chain A"/>
    <property type="match status" value="1"/>
</dbReference>
<proteinExistence type="inferred from homology"/>
<dbReference type="Pfam" id="PF12804">
    <property type="entry name" value="NTP_transf_3"/>
    <property type="match status" value="1"/>
</dbReference>
<dbReference type="GO" id="GO:0016779">
    <property type="term" value="F:nucleotidyltransferase activity"/>
    <property type="evidence" value="ECO:0007669"/>
    <property type="project" value="UniProtKB-KW"/>
</dbReference>
<comment type="catalytic activity">
    <reaction evidence="9">
        <text>CDP-1L-myo-inositol + 1D-myo-inositol 3-phosphate = bis(1L-myo-inositol) 3,1'-phosphate 1-phosphate + CMP + H(+)</text>
        <dbReference type="Rhea" id="RHEA:31327"/>
        <dbReference type="ChEBI" id="CHEBI:15378"/>
        <dbReference type="ChEBI" id="CHEBI:58401"/>
        <dbReference type="ChEBI" id="CHEBI:60377"/>
        <dbReference type="ChEBI" id="CHEBI:62573"/>
        <dbReference type="ChEBI" id="CHEBI:62576"/>
        <dbReference type="EC" id="2.7.8.34"/>
    </reaction>
</comment>
<dbReference type="InterPro" id="IPR050065">
    <property type="entry name" value="GlmU-like"/>
</dbReference>
<evidence type="ECO:0000256" key="9">
    <source>
        <dbReference type="ARBA" id="ARBA00049235"/>
    </source>
</evidence>
<evidence type="ECO:0000256" key="5">
    <source>
        <dbReference type="ARBA" id="ARBA00013268"/>
    </source>
</evidence>
<evidence type="ECO:0000259" key="11">
    <source>
        <dbReference type="Pfam" id="PF12804"/>
    </source>
</evidence>
<dbReference type="Pfam" id="PF01066">
    <property type="entry name" value="CDP-OH_P_transf"/>
    <property type="match status" value="1"/>
</dbReference>
<evidence type="ECO:0000256" key="2">
    <source>
        <dbReference type="ARBA" id="ARBA00006982"/>
    </source>
</evidence>
<evidence type="ECO:0000256" key="4">
    <source>
        <dbReference type="ARBA" id="ARBA00012504"/>
    </source>
</evidence>
<feature type="domain" description="MobA-like NTP transferase" evidence="11">
    <location>
        <begin position="3"/>
        <end position="135"/>
    </location>
</feature>
<reference evidence="12" key="1">
    <citation type="submission" date="2018-05" db="EMBL/GenBank/DDBJ databases">
        <authorList>
            <person name="Lanie J.A."/>
            <person name="Ng W.-L."/>
            <person name="Kazmierczak K.M."/>
            <person name="Andrzejewski T.M."/>
            <person name="Davidsen T.M."/>
            <person name="Wayne K.J."/>
            <person name="Tettelin H."/>
            <person name="Glass J.I."/>
            <person name="Rusch D."/>
            <person name="Podicherti R."/>
            <person name="Tsui H.-C.T."/>
            <person name="Winkler M.E."/>
        </authorList>
    </citation>
    <scope>NUCLEOTIDE SEQUENCE</scope>
</reference>
<dbReference type="GO" id="GO:0016020">
    <property type="term" value="C:membrane"/>
    <property type="evidence" value="ECO:0007669"/>
    <property type="project" value="InterPro"/>
</dbReference>
<dbReference type="InterPro" id="IPR000462">
    <property type="entry name" value="CDP-OH_P_trans"/>
</dbReference>
<dbReference type="InterPro" id="IPR029044">
    <property type="entry name" value="Nucleotide-diphossugar_trans"/>
</dbReference>
<feature type="transmembrane region" description="Helical" evidence="10">
    <location>
        <begin position="356"/>
        <end position="376"/>
    </location>
</feature>
<dbReference type="PANTHER" id="PTHR43584">
    <property type="entry name" value="NUCLEOTIDYL TRANSFERASE"/>
    <property type="match status" value="1"/>
</dbReference>
<name>A0A381VGV8_9ZZZZ</name>
<keyword evidence="10" id="KW-1133">Transmembrane helix</keyword>
<evidence type="ECO:0000313" key="12">
    <source>
        <dbReference type="EMBL" id="SVA39599.1"/>
    </source>
</evidence>
<dbReference type="EC" id="2.7.8.34" evidence="5"/>
<dbReference type="PANTHER" id="PTHR43584:SF8">
    <property type="entry name" value="N-ACETYLMURAMATE ALPHA-1-PHOSPHATE URIDYLYLTRANSFERASE"/>
    <property type="match status" value="1"/>
</dbReference>
<evidence type="ECO:0000256" key="3">
    <source>
        <dbReference type="ARBA" id="ARBA00007897"/>
    </source>
</evidence>
<keyword evidence="10" id="KW-0472">Membrane</keyword>
<evidence type="ECO:0000256" key="7">
    <source>
        <dbReference type="ARBA" id="ARBA00022679"/>
    </source>
</evidence>
<dbReference type="EMBL" id="UINC01008811">
    <property type="protein sequence ID" value="SVA39599.1"/>
    <property type="molecule type" value="Genomic_DNA"/>
</dbReference>
<evidence type="ECO:0000256" key="8">
    <source>
        <dbReference type="ARBA" id="ARBA00022695"/>
    </source>
</evidence>
<keyword evidence="7" id="KW-0808">Transferase</keyword>
<comment type="similarity">
    <text evidence="2">In the C-terminal section; belongs to the CDP-alcohol phosphatidyltransferase class-I family.</text>
</comment>
<dbReference type="InterPro" id="IPR025877">
    <property type="entry name" value="MobA-like_NTP_Trfase"/>
</dbReference>
<sequence>MKCLIIAAGQGTRLKKKGEVKPLVSLLGVPLIERVIRSAIEGGATEFYVVTGYQEMLITNFLKPLEERLQISLTLIHNDEWQAENGLSVLKARDRINDQFLLLMADHLFDPDIIRSLRGHPLNEGDVLLAVDTDTQNSLVDMEDVTKVHIQNGKILNIGKTIDEFNGFDTGCFLCTTAIFEAIEEAQNIHHDTTLSCAIRVLGERQHAKAVPTQKFWIDVDDDQAFGKAERYLMNLLKGKIHDGPISRLLNRPVSIRCSKILVNFNFTPNQISIFSFLLSLFAAAFFAMGEYRYLAFGGIMAQLASIIDGCDGEVARFKYLSSNYGGWFDAVLDRYADAFLLFGLTWHVYSTNLSSLVVVIGFMAMIGSFMVSYTADKHDNLMKNKIHNGLRIGRDINVFLIFLAAISNQPYLGLMVIAVLMNIETIRRIIVCRNEQ</sequence>
<dbReference type="InterPro" id="IPR048254">
    <property type="entry name" value="CDP_ALCOHOL_P_TRANSF_CS"/>
</dbReference>
<feature type="transmembrane region" description="Helical" evidence="10">
    <location>
        <begin position="272"/>
        <end position="292"/>
    </location>
</feature>
<keyword evidence="10" id="KW-0812">Transmembrane</keyword>
<feature type="transmembrane region" description="Helical" evidence="10">
    <location>
        <begin position="397"/>
        <end position="422"/>
    </location>
</feature>
<dbReference type="PROSITE" id="PS00379">
    <property type="entry name" value="CDP_ALCOHOL_P_TRANSF"/>
    <property type="match status" value="1"/>
</dbReference>
<dbReference type="GO" id="GO:0008654">
    <property type="term" value="P:phospholipid biosynthetic process"/>
    <property type="evidence" value="ECO:0007669"/>
    <property type="project" value="InterPro"/>
</dbReference>
<evidence type="ECO:0000256" key="10">
    <source>
        <dbReference type="SAM" id="Phobius"/>
    </source>
</evidence>